<protein>
    <submittedName>
        <fullName evidence="12">CRISPR-associated protein Cas3</fullName>
    </submittedName>
</protein>
<dbReference type="GO" id="GO:0016787">
    <property type="term" value="F:hydrolase activity"/>
    <property type="evidence" value="ECO:0007669"/>
    <property type="project" value="UniProtKB-KW"/>
</dbReference>
<keyword evidence="10" id="KW-1133">Transmembrane helix</keyword>
<dbReference type="RefSeq" id="WP_039645346.1">
    <property type="nucleotide sequence ID" value="NZ_JXBL01000001.1"/>
</dbReference>
<evidence type="ECO:0000256" key="9">
    <source>
        <dbReference type="ARBA" id="ARBA00023118"/>
    </source>
</evidence>
<evidence type="ECO:0000256" key="5">
    <source>
        <dbReference type="ARBA" id="ARBA00022741"/>
    </source>
</evidence>
<dbReference type="InterPro" id="IPR054712">
    <property type="entry name" value="Cas3-like_dom"/>
</dbReference>
<comment type="similarity">
    <text evidence="2">In the central section; belongs to the CRISPR-associated helicase Cas3 family.</text>
</comment>
<dbReference type="CDD" id="cd09641">
    <property type="entry name" value="Cas3''_I"/>
    <property type="match status" value="1"/>
</dbReference>
<dbReference type="GO" id="GO:0005524">
    <property type="term" value="F:ATP binding"/>
    <property type="evidence" value="ECO:0007669"/>
    <property type="project" value="UniProtKB-KW"/>
</dbReference>
<keyword evidence="9" id="KW-0051">Antiviral defense</keyword>
<dbReference type="GO" id="GO:0004518">
    <property type="term" value="F:nuclease activity"/>
    <property type="evidence" value="ECO:0007669"/>
    <property type="project" value="UniProtKB-KW"/>
</dbReference>
<dbReference type="PROSITE" id="PS51643">
    <property type="entry name" value="HD_CAS3"/>
    <property type="match status" value="1"/>
</dbReference>
<keyword evidence="13" id="KW-1185">Reference proteome</keyword>
<dbReference type="NCBIfam" id="TIGR01587">
    <property type="entry name" value="cas3_core"/>
    <property type="match status" value="1"/>
</dbReference>
<keyword evidence="3" id="KW-0540">Nuclease</keyword>
<dbReference type="Gene3D" id="3.40.50.300">
    <property type="entry name" value="P-loop containing nucleotide triphosphate hydrolases"/>
    <property type="match status" value="2"/>
</dbReference>
<dbReference type="GO" id="GO:0003723">
    <property type="term" value="F:RNA binding"/>
    <property type="evidence" value="ECO:0007669"/>
    <property type="project" value="TreeGrafter"/>
</dbReference>
<dbReference type="InterPro" id="IPR038257">
    <property type="entry name" value="CRISPR-assoc_Cas3_HD_sf"/>
</dbReference>
<dbReference type="InterPro" id="IPR050547">
    <property type="entry name" value="DEAD_box_RNA_helicases"/>
</dbReference>
<keyword evidence="5" id="KW-0547">Nucleotide-binding</keyword>
<keyword evidence="10" id="KW-0472">Membrane</keyword>
<evidence type="ECO:0000256" key="4">
    <source>
        <dbReference type="ARBA" id="ARBA00022723"/>
    </source>
</evidence>
<gene>
    <name evidence="12" type="ORF">SE37_08225</name>
</gene>
<dbReference type="GO" id="GO:0046872">
    <property type="term" value="F:metal ion binding"/>
    <property type="evidence" value="ECO:0007669"/>
    <property type="project" value="UniProtKB-KW"/>
</dbReference>
<feature type="transmembrane region" description="Helical" evidence="10">
    <location>
        <begin position="20"/>
        <end position="36"/>
    </location>
</feature>
<dbReference type="SUPFAM" id="SSF52540">
    <property type="entry name" value="P-loop containing nucleoside triphosphate hydrolases"/>
    <property type="match status" value="1"/>
</dbReference>
<dbReference type="InterPro" id="IPR027417">
    <property type="entry name" value="P-loop_NTPase"/>
</dbReference>
<name>A0A0C1TP48_9BACT</name>
<comment type="similarity">
    <text evidence="1">In the N-terminal section; belongs to the CRISPR-associated nuclease Cas3-HD family.</text>
</comment>
<evidence type="ECO:0000259" key="11">
    <source>
        <dbReference type="PROSITE" id="PS51643"/>
    </source>
</evidence>
<dbReference type="Gene3D" id="1.10.3210.30">
    <property type="match status" value="1"/>
</dbReference>
<keyword evidence="4" id="KW-0479">Metal-binding</keyword>
<dbReference type="InterPro" id="IPR006474">
    <property type="entry name" value="Helicase_Cas3_CRISPR-ass_core"/>
</dbReference>
<dbReference type="InterPro" id="IPR006483">
    <property type="entry name" value="CRISPR-assoc_Cas3_HD"/>
</dbReference>
<evidence type="ECO:0000313" key="12">
    <source>
        <dbReference type="EMBL" id="KIE42614.1"/>
    </source>
</evidence>
<dbReference type="Proteomes" id="UP000031433">
    <property type="component" value="Unassembled WGS sequence"/>
</dbReference>
<dbReference type="GO" id="GO:0003724">
    <property type="term" value="F:RNA helicase activity"/>
    <property type="evidence" value="ECO:0007669"/>
    <property type="project" value="TreeGrafter"/>
</dbReference>
<evidence type="ECO:0000256" key="1">
    <source>
        <dbReference type="ARBA" id="ARBA00006847"/>
    </source>
</evidence>
<comment type="caution">
    <text evidence="12">The sequence shown here is derived from an EMBL/GenBank/DDBJ whole genome shotgun (WGS) entry which is preliminary data.</text>
</comment>
<dbReference type="Pfam" id="PF22590">
    <property type="entry name" value="Cas3-like_C_2"/>
    <property type="match status" value="1"/>
</dbReference>
<organism evidence="12 13">
    <name type="scientific">Geobacter soli</name>
    <dbReference type="NCBI Taxonomy" id="1510391"/>
    <lineage>
        <taxon>Bacteria</taxon>
        <taxon>Pseudomonadati</taxon>
        <taxon>Thermodesulfobacteriota</taxon>
        <taxon>Desulfuromonadia</taxon>
        <taxon>Geobacterales</taxon>
        <taxon>Geobacteraceae</taxon>
        <taxon>Geobacter</taxon>
    </lineage>
</organism>
<keyword evidence="7" id="KW-0347">Helicase</keyword>
<proteinExistence type="inferred from homology"/>
<sequence length="908" mass="101592">MKNYYRYWGKTEKDGIRYHLLAYHCLDVAAVGWVLLGPHKPLCRRLAGQLGLPQELLQRWFSFFLCLHDSGKFATAFQGLASGLSPELVPGSQQKPYTERHDSLGYHLWDDDGKLFDQLCNSCFSLWGKPSVNSIQFRRTLDVWMQIVTGHHGSPPKTAPINLSNHFTTQDEEAALQFVLSLCNQFLSESDAAFLADKAFSQRLKFASWELAGIVVLADWLGSGRLPDTYCQHEIGLNEYWQNHALPFAEQAVIRARLESSPVAPYAGTTYLFPLIKTLTPLQQWATECGFYGTNQLFILEDVTGAGKTEAALTLAHRLMTDGLADGLYVALPTMATANAMYERLGKAYRRLYTENALPSLVLAHGSRHLSDSFRKSLVLPEDQNSRRMYGCEEETAETFCSAWLSDSRKKALLAEVGVGTLDQALLAVLPAKHQSLRCLGLARKVLIVDEVHAYDPYMSSLLQRLLQYHAAQKGNAILLSATLPYAVRASYLQAYADGAGLEAPQLEPTKAYPLATHFPSSGVIETPLSTRKEVARTLTVRLLEAVDQAMTVIKESVEQGKCVCWVRNTVGDAIEAYRQLTKQNWIDKDRLALFHSRFAMIDRQRIESETLECFGKDSTAEMRCGRVLIATQVVEQSLDLDFDVMISDLAPIDLIIQRAGREHRHVRDAAGNRLDKEDISDQREPPVLYIFGPPSTENPAENWLKSALPGTQAIYQHVGQLWLTQRLLGKAGKLRMPHDARDFIEGVYGEEFESSIPDSLSELSQRALAEAYGKIGMANLNALNLSKGYSRASSDGGGWEDESKIPTRLCDDSVRIALVVADGDGWRPYADVVEFAWDMSMLSVPNWRWQKAKEAISLSASTSLALLREEHKVLKWVELFPLTPELSAWYDNRIGWGLYKGDADEPD</sequence>
<dbReference type="EMBL" id="JXBL01000001">
    <property type="protein sequence ID" value="KIE42614.1"/>
    <property type="molecule type" value="Genomic_DNA"/>
</dbReference>
<evidence type="ECO:0000256" key="3">
    <source>
        <dbReference type="ARBA" id="ARBA00022722"/>
    </source>
</evidence>
<dbReference type="NCBIfam" id="TIGR01596">
    <property type="entry name" value="cas3_HD"/>
    <property type="match status" value="1"/>
</dbReference>
<feature type="domain" description="HD Cas3-type" evidence="11">
    <location>
        <begin position="14"/>
        <end position="221"/>
    </location>
</feature>
<evidence type="ECO:0000256" key="8">
    <source>
        <dbReference type="ARBA" id="ARBA00022840"/>
    </source>
</evidence>
<evidence type="ECO:0000256" key="6">
    <source>
        <dbReference type="ARBA" id="ARBA00022801"/>
    </source>
</evidence>
<evidence type="ECO:0000256" key="7">
    <source>
        <dbReference type="ARBA" id="ARBA00022806"/>
    </source>
</evidence>
<dbReference type="Pfam" id="PF18019">
    <property type="entry name" value="Cas3_HD"/>
    <property type="match status" value="1"/>
</dbReference>
<dbReference type="SMART" id="SM00487">
    <property type="entry name" value="DEXDc"/>
    <property type="match status" value="1"/>
</dbReference>
<dbReference type="PANTHER" id="PTHR47963">
    <property type="entry name" value="DEAD-BOX ATP-DEPENDENT RNA HELICASE 47, MITOCHONDRIAL"/>
    <property type="match status" value="1"/>
</dbReference>
<evidence type="ECO:0000313" key="13">
    <source>
        <dbReference type="Proteomes" id="UP000031433"/>
    </source>
</evidence>
<keyword evidence="10" id="KW-0812">Transmembrane</keyword>
<keyword evidence="8" id="KW-0067">ATP-binding</keyword>
<dbReference type="GO" id="GO:0051607">
    <property type="term" value="P:defense response to virus"/>
    <property type="evidence" value="ECO:0007669"/>
    <property type="project" value="UniProtKB-KW"/>
</dbReference>
<evidence type="ECO:0000256" key="2">
    <source>
        <dbReference type="ARBA" id="ARBA00009046"/>
    </source>
</evidence>
<dbReference type="PANTHER" id="PTHR47963:SF9">
    <property type="entry name" value="CRISPR-ASSOCIATED ENDONUCLEASE_HELICASE CAS3"/>
    <property type="match status" value="1"/>
</dbReference>
<reference evidence="12 13" key="1">
    <citation type="submission" date="2015-01" db="EMBL/GenBank/DDBJ databases">
        <title>Genome sequence of the anaerobic bacterium Geobacter soli GSS01, a dissimilatory Fe(III) reducer from soil.</title>
        <authorList>
            <person name="Yang G."/>
            <person name="Zhou S."/>
        </authorList>
    </citation>
    <scope>NUCLEOTIDE SEQUENCE [LARGE SCALE GENOMIC DNA]</scope>
    <source>
        <strain evidence="12 13">GSS01</strain>
    </source>
</reference>
<evidence type="ECO:0000256" key="10">
    <source>
        <dbReference type="SAM" id="Phobius"/>
    </source>
</evidence>
<accession>A0A0C1TP48</accession>
<dbReference type="AlphaFoldDB" id="A0A0C1TP48"/>
<dbReference type="InterPro" id="IPR014001">
    <property type="entry name" value="Helicase_ATP-bd"/>
</dbReference>
<keyword evidence="6" id="KW-0378">Hydrolase</keyword>